<evidence type="ECO:0000313" key="2">
    <source>
        <dbReference type="EMBL" id="CAB4157683.1"/>
    </source>
</evidence>
<evidence type="ECO:0000313" key="1">
    <source>
        <dbReference type="EMBL" id="CAB4140679.1"/>
    </source>
</evidence>
<protein>
    <submittedName>
        <fullName evidence="1">Uncharacterized protein</fullName>
    </submittedName>
</protein>
<dbReference type="EMBL" id="LR796652">
    <property type="protein sequence ID" value="CAB4157683.1"/>
    <property type="molecule type" value="Genomic_DNA"/>
</dbReference>
<organism evidence="1">
    <name type="scientific">uncultured Caudovirales phage</name>
    <dbReference type="NCBI Taxonomy" id="2100421"/>
    <lineage>
        <taxon>Viruses</taxon>
        <taxon>Duplodnaviria</taxon>
        <taxon>Heunggongvirae</taxon>
        <taxon>Uroviricota</taxon>
        <taxon>Caudoviricetes</taxon>
        <taxon>Peduoviridae</taxon>
        <taxon>Maltschvirus</taxon>
        <taxon>Maltschvirus maltsch</taxon>
    </lineage>
</organism>
<sequence length="99" mass="11169">MENLRTQTVHSDGDGGIIIETKQDISDILDRNKMLQEADKARLGATEDLHLIGSIPFTAIDKLNEMGIMRGFFIVDETAFKKWLNHPDQAPLKIYRGTV</sequence>
<name>A0A6J5MAE9_9CAUD</name>
<proteinExistence type="predicted"/>
<gene>
    <name evidence="1" type="ORF">UFOVP409_63</name>
    <name evidence="2" type="ORF">UFOVP684_39</name>
</gene>
<accession>A0A6J5MAE9</accession>
<reference evidence="1" key="1">
    <citation type="submission" date="2020-04" db="EMBL/GenBank/DDBJ databases">
        <authorList>
            <person name="Chiriac C."/>
            <person name="Salcher M."/>
            <person name="Ghai R."/>
            <person name="Kavagutti S V."/>
        </authorList>
    </citation>
    <scope>NUCLEOTIDE SEQUENCE</scope>
</reference>
<dbReference type="EMBL" id="LR796382">
    <property type="protein sequence ID" value="CAB4140679.1"/>
    <property type="molecule type" value="Genomic_DNA"/>
</dbReference>